<evidence type="ECO:0000256" key="1">
    <source>
        <dbReference type="ARBA" id="ARBA00008520"/>
    </source>
</evidence>
<keyword evidence="3" id="KW-1003">Cell membrane</keyword>
<evidence type="ECO:0000256" key="7">
    <source>
        <dbReference type="ARBA" id="ARBA00023288"/>
    </source>
</evidence>
<dbReference type="Proteomes" id="UP000730618">
    <property type="component" value="Unassembled WGS sequence"/>
</dbReference>
<dbReference type="RefSeq" id="WP_218101625.1">
    <property type="nucleotide sequence ID" value="NZ_CAJVCE010000019.1"/>
</dbReference>
<dbReference type="EMBL" id="CAJVCE010000019">
    <property type="protein sequence ID" value="CAG7653159.1"/>
    <property type="molecule type" value="Genomic_DNA"/>
</dbReference>
<dbReference type="Pfam" id="PF01547">
    <property type="entry name" value="SBP_bac_1"/>
    <property type="match status" value="1"/>
</dbReference>
<keyword evidence="7" id="KW-0449">Lipoprotein</keyword>
<accession>A0ABM8VPP1</accession>
<keyword evidence="2" id="KW-0813">Transport</keyword>
<feature type="signal peptide" evidence="8">
    <location>
        <begin position="1"/>
        <end position="22"/>
    </location>
</feature>
<keyword evidence="6" id="KW-0564">Palmitate</keyword>
<reference evidence="9 10" key="1">
    <citation type="submission" date="2021-06" db="EMBL/GenBank/DDBJ databases">
        <authorList>
            <person name="Criscuolo A."/>
        </authorList>
    </citation>
    <scope>NUCLEOTIDE SEQUENCE [LARGE SCALE GENOMIC DNA]</scope>
    <source>
        <strain evidence="10">CIP 111802</strain>
    </source>
</reference>
<dbReference type="InterPro" id="IPR006061">
    <property type="entry name" value="SBP_1_CS"/>
</dbReference>
<dbReference type="InterPro" id="IPR006059">
    <property type="entry name" value="SBP"/>
</dbReference>
<dbReference type="PROSITE" id="PS01037">
    <property type="entry name" value="SBP_BACTERIAL_1"/>
    <property type="match status" value="1"/>
</dbReference>
<evidence type="ECO:0008006" key="11">
    <source>
        <dbReference type="Google" id="ProtNLM"/>
    </source>
</evidence>
<evidence type="ECO:0000256" key="2">
    <source>
        <dbReference type="ARBA" id="ARBA00022448"/>
    </source>
</evidence>
<evidence type="ECO:0000256" key="6">
    <source>
        <dbReference type="ARBA" id="ARBA00023139"/>
    </source>
</evidence>
<evidence type="ECO:0000313" key="10">
    <source>
        <dbReference type="Proteomes" id="UP000730618"/>
    </source>
</evidence>
<evidence type="ECO:0000256" key="3">
    <source>
        <dbReference type="ARBA" id="ARBA00022475"/>
    </source>
</evidence>
<evidence type="ECO:0000313" key="9">
    <source>
        <dbReference type="EMBL" id="CAG7653159.1"/>
    </source>
</evidence>
<dbReference type="PROSITE" id="PS51257">
    <property type="entry name" value="PROKAR_LIPOPROTEIN"/>
    <property type="match status" value="1"/>
</dbReference>
<dbReference type="InterPro" id="IPR050490">
    <property type="entry name" value="Bact_solute-bd_prot1"/>
</dbReference>
<dbReference type="PANTHER" id="PTHR43649">
    <property type="entry name" value="ARABINOSE-BINDING PROTEIN-RELATED"/>
    <property type="match status" value="1"/>
</dbReference>
<gene>
    <name evidence="9" type="ORF">PAECIP111802_05414</name>
</gene>
<dbReference type="PANTHER" id="PTHR43649:SF33">
    <property type="entry name" value="POLYGALACTURONAN_RHAMNOGALACTURONAN-BINDING PROTEIN YTCQ"/>
    <property type="match status" value="1"/>
</dbReference>
<evidence type="ECO:0000256" key="8">
    <source>
        <dbReference type="SAM" id="SignalP"/>
    </source>
</evidence>
<evidence type="ECO:0000256" key="4">
    <source>
        <dbReference type="ARBA" id="ARBA00022729"/>
    </source>
</evidence>
<protein>
    <recommendedName>
        <fullName evidence="11">Extracellular solute-binding protein</fullName>
    </recommendedName>
</protein>
<evidence type="ECO:0000256" key="5">
    <source>
        <dbReference type="ARBA" id="ARBA00023136"/>
    </source>
</evidence>
<keyword evidence="10" id="KW-1185">Reference proteome</keyword>
<organism evidence="9 10">
    <name type="scientific">Paenibacillus allorhizosphaerae</name>
    <dbReference type="NCBI Taxonomy" id="2849866"/>
    <lineage>
        <taxon>Bacteria</taxon>
        <taxon>Bacillati</taxon>
        <taxon>Bacillota</taxon>
        <taxon>Bacilli</taxon>
        <taxon>Bacillales</taxon>
        <taxon>Paenibacillaceae</taxon>
        <taxon>Paenibacillus</taxon>
    </lineage>
</organism>
<keyword evidence="4 8" id="KW-0732">Signal</keyword>
<feature type="chain" id="PRO_5045391941" description="Extracellular solute-binding protein" evidence="8">
    <location>
        <begin position="23"/>
        <end position="438"/>
    </location>
</feature>
<keyword evidence="5" id="KW-0472">Membrane</keyword>
<name>A0ABM8VPP1_9BACL</name>
<comment type="similarity">
    <text evidence="1">Belongs to the bacterial solute-binding protein 1 family.</text>
</comment>
<comment type="caution">
    <text evidence="9">The sequence shown here is derived from an EMBL/GenBank/DDBJ whole genome shotgun (WGS) entry which is preliminary data.</text>
</comment>
<proteinExistence type="inferred from homology"/>
<sequence>MKKTAFISISLLLACSALSGCATSGKQAAAPSADAGKPKEPVEISFYLYSMSQKDFTKYYEEPLKAKFPHVTAKAIVPQKGQFISELVTAGTVPDVIIGSKKTIEDTMMKFKLAEDITPLIQKHRYDLSKLNPSLIEAMKTNAGGQTIGLPLDESRTVLYYNKDLFDKFGVAYPKDGMTWDEVYDIARKMTRSVDGVQYYGYSDRYHDMLLYQNPYGYSTLSAQEEKASLNNDQWKKLLENMLRFYALPGIALTKQTAASEEMKNLFPKGLSAMQLFPQDMSNWQFDFDIVSMPTYKDAPGVGTPVSARYNFITKTSAHKDDVFEAIAYLTSEERQIQAAKDGIIPALKMSDTWMKVFKENDPLLKGKNTGAYFKYQYGKEIPPRSAGLLQNLQQKGIGILETEVRNVLAGEKDLNTALRAADESFNKEIAAEKAKQK</sequence>